<comment type="caution">
    <text evidence="5">The sequence shown here is derived from an EMBL/GenBank/DDBJ whole genome shotgun (WGS) entry which is preliminary data.</text>
</comment>
<dbReference type="InterPro" id="IPR025103">
    <property type="entry name" value="DUF4011"/>
</dbReference>
<dbReference type="InterPro" id="IPR047187">
    <property type="entry name" value="SF1_C_Upf1"/>
</dbReference>
<gene>
    <name evidence="5" type="ORF">H8S64_02615</name>
</gene>
<dbReference type="InterPro" id="IPR045055">
    <property type="entry name" value="DNA2/NAM7-like"/>
</dbReference>
<evidence type="ECO:0000313" key="6">
    <source>
        <dbReference type="Proteomes" id="UP000646484"/>
    </source>
</evidence>
<evidence type="ECO:0000259" key="1">
    <source>
        <dbReference type="Pfam" id="PF11784"/>
    </source>
</evidence>
<proteinExistence type="predicted"/>
<dbReference type="PANTHER" id="PTHR10887">
    <property type="entry name" value="DNA2/NAM7 HELICASE FAMILY"/>
    <property type="match status" value="1"/>
</dbReference>
<dbReference type="InterPro" id="IPR021754">
    <property type="entry name" value="DUF3320"/>
</dbReference>
<accession>A0ABR7CWD4</accession>
<dbReference type="InterPro" id="IPR049468">
    <property type="entry name" value="Restrct_endonuc-II-like_dom"/>
</dbReference>
<dbReference type="Gene3D" id="3.40.50.300">
    <property type="entry name" value="P-loop containing nucleotide triphosphate hydrolases"/>
    <property type="match status" value="3"/>
</dbReference>
<protein>
    <submittedName>
        <fullName evidence="5">DUF3320 domain-containing protein</fullName>
    </submittedName>
</protein>
<dbReference type="Proteomes" id="UP000646484">
    <property type="component" value="Unassembled WGS sequence"/>
</dbReference>
<keyword evidence="6" id="KW-1185">Reference proteome</keyword>
<evidence type="ECO:0000259" key="4">
    <source>
        <dbReference type="Pfam" id="PF18741"/>
    </source>
</evidence>
<dbReference type="CDD" id="cd18808">
    <property type="entry name" value="SF1_C_Upf1"/>
    <property type="match status" value="1"/>
</dbReference>
<feature type="domain" description="Restriction endonuclease type II-like" evidence="4">
    <location>
        <begin position="1228"/>
        <end position="1323"/>
    </location>
</feature>
<dbReference type="Pfam" id="PF13086">
    <property type="entry name" value="AAA_11"/>
    <property type="match status" value="2"/>
</dbReference>
<dbReference type="SUPFAM" id="SSF52980">
    <property type="entry name" value="Restriction endonuclease-like"/>
    <property type="match status" value="1"/>
</dbReference>
<dbReference type="Pfam" id="PF18741">
    <property type="entry name" value="MTES_1575"/>
    <property type="match status" value="1"/>
</dbReference>
<dbReference type="RefSeq" id="WP_186974830.1">
    <property type="nucleotide sequence ID" value="NZ_JACOOH010000001.1"/>
</dbReference>
<dbReference type="SUPFAM" id="SSF52540">
    <property type="entry name" value="P-loop containing nucleoside triphosphate hydrolases"/>
    <property type="match status" value="1"/>
</dbReference>
<dbReference type="EMBL" id="JACOOH010000001">
    <property type="protein sequence ID" value="MBC5619985.1"/>
    <property type="molecule type" value="Genomic_DNA"/>
</dbReference>
<dbReference type="Pfam" id="PF11784">
    <property type="entry name" value="DUF3320"/>
    <property type="match status" value="1"/>
</dbReference>
<dbReference type="InterPro" id="IPR041677">
    <property type="entry name" value="DNA2/NAM7_AAA_11"/>
</dbReference>
<dbReference type="InterPro" id="IPR041679">
    <property type="entry name" value="DNA2/NAM7-like_C"/>
</dbReference>
<sequence length="1537" mass="176042">MGSKLHNRIKTWKKLLLDFGKRNRLINFKDGKRSNVEIVMPSYKPLYDLIAVHEKEVIFPYAGKIRVNENGEEVYNAVIEGNVETTKTVGELQKTLKMLRYRANTSIEEQGINTLYLAFGLLKWTEREDSSQTFASPLILVPVKLTIDSLTSPYKLLLHEDEIVVNPTLTYKLDNDFSIKIPGFDNTQDDIESYFEHVEKMIAKRGWSVDRCVNLTNLSFLKINMYKDLENNKEKLQANPIISAIAGEHEPISFPAELNNYDHDTNTRPIDIFQVVDADSSQQDAILLSKAGKSFVLQGPPGTGKSQTITNIISEALADGKKVLFVSEKMAALQVVYKRLANVGLADFCFTLHSHKVSKKEILNELANAIAIDRKRVREEALVRLDMLERKRSILNDYQKELHTPCSALNNTIFNINGRLAKLDDVPEYIFEITDVENTTELQLGEKIYLLSELAKTIDNNNVWKDATIPYLSNELRHDIDAKINSIVAILPDIEKDLLVCSQELGISITPSLSGLDFAMELLRIAAKSPLTLKKWVYQDDFEELESKLAEHRELCESYVVQKTTILKEFDREILGLDYYPILQRFRSDYNTFMRKLKSGYRKDIQLLNRFSSTGAKLDYNEAIELLNNIKSYHEKLDCVLSQEGIMKTLYEGYYCDENTDWGEINDSVEFAKELRGFISRFSMPEILVEKICGDNSTIAYCKNSLLSLTALYDSIHSQLEWFFSLFDNVESFKDCGIGELTTRLSECKDKKHLLEKWVDYRANKEKCNAAGLTSYLQQIEENVIDANLIVNVYLKRFYRLWLDSVLLKFPAVQNFRGRIQEQVIGEFCQLDKEQFVIAQARVRERVVARMPDFNTITSTRDEIGILKRELNKRRRLMPLRKLFMAIPNLVTALKPCFMMSPLSVSVFLEAKSYDFDLVIFDEASQVHTEDAIGAIMRGKQVIIVGDAKQLPPTNFFAVSLNDEEYDIDTNDEEQDNDAGAFDSILDEALAVLPERSLRWHYRSRHEHLIAFSNAKIYNHSLITFPSIIDKSPNFGVEYIYVADGVYDRGGKKNNLAEAKRVADLVFEHFQNFPERSLGVVTFSEAQQAAVDMAIRQKRHENDAFESFFVEDKEEAFFIKNLENVQGDERDTIIFSIGYAKDNRGIMYMNFGPLSRDGGYRRLNVAITRAKYNVKLVGSIMPIDIDVAKVESEGVKMLRSYIEFAQQGVVALQKELSYSDLPVFDSPFEESVYDFLTSKKYEIVTQVGCSGFRIDMAIKNPQRRGEFAIGIECDGATYHSSRTARERDRLRQTILEDMGWVIYRIWSTDWIKNPEIEKEKLIQVVEKALCKINIDKLSDSNVLEAVSCLDVEEEVEEKEMVNSDSKGFSNYVYADINVLEELPVTRAIKRVVEIEQPIHLEELCRRVAPLYGRQKVTSSVVDEVTYQIKKQLTNDVQIGKDLFVTIRNFNTPVARKTLDAPRKIEYISQSELVEALRIVIGHSFGITPNDLFLVTARNLGYKRTSVNIISSIEKAYKTMLRKGMVKEIEGKVSLIND</sequence>
<feature type="domain" description="DNA2/NAM7 helicase helicase" evidence="2">
    <location>
        <begin position="912"/>
        <end position="954"/>
    </location>
</feature>
<evidence type="ECO:0000313" key="5">
    <source>
        <dbReference type="EMBL" id="MBC5619985.1"/>
    </source>
</evidence>
<reference evidence="5 6" key="1">
    <citation type="submission" date="2020-08" db="EMBL/GenBank/DDBJ databases">
        <title>Genome public.</title>
        <authorList>
            <person name="Liu C."/>
            <person name="Sun Q."/>
        </authorList>
    </citation>
    <scope>NUCLEOTIDE SEQUENCE [LARGE SCALE GENOMIC DNA]</scope>
    <source>
        <strain evidence="5 6">NSJ-56</strain>
    </source>
</reference>
<dbReference type="InterPro" id="IPR027417">
    <property type="entry name" value="P-loop_NTPase"/>
</dbReference>
<evidence type="ECO:0000259" key="3">
    <source>
        <dbReference type="Pfam" id="PF13087"/>
    </source>
</evidence>
<feature type="domain" description="DNA2/NAM7 helicase helicase" evidence="2">
    <location>
        <begin position="279"/>
        <end position="360"/>
    </location>
</feature>
<dbReference type="PANTHER" id="PTHR10887:SF530">
    <property type="entry name" value="SUPERFAMILY I DNA HELICASES"/>
    <property type="match status" value="1"/>
</dbReference>
<dbReference type="Pfam" id="PF13195">
    <property type="entry name" value="DUF4011"/>
    <property type="match status" value="1"/>
</dbReference>
<organism evidence="5 6">
    <name type="scientific">Butyricimonas hominis</name>
    <dbReference type="NCBI Taxonomy" id="2763032"/>
    <lineage>
        <taxon>Bacteria</taxon>
        <taxon>Pseudomonadati</taxon>
        <taxon>Bacteroidota</taxon>
        <taxon>Bacteroidia</taxon>
        <taxon>Bacteroidales</taxon>
        <taxon>Odoribacteraceae</taxon>
        <taxon>Butyricimonas</taxon>
    </lineage>
</organism>
<feature type="domain" description="DUF3320" evidence="1">
    <location>
        <begin position="1384"/>
        <end position="1420"/>
    </location>
</feature>
<name>A0ABR7CWD4_9BACT</name>
<feature type="domain" description="DNA2/NAM7 helicase-like C-terminal" evidence="3">
    <location>
        <begin position="995"/>
        <end position="1179"/>
    </location>
</feature>
<dbReference type="Gene3D" id="3.40.960.10">
    <property type="entry name" value="VSR Endonuclease"/>
    <property type="match status" value="1"/>
</dbReference>
<evidence type="ECO:0000259" key="2">
    <source>
        <dbReference type="Pfam" id="PF13086"/>
    </source>
</evidence>
<dbReference type="Pfam" id="PF13087">
    <property type="entry name" value="AAA_12"/>
    <property type="match status" value="1"/>
</dbReference>
<dbReference type="InterPro" id="IPR011335">
    <property type="entry name" value="Restrct_endonuc-II-like"/>
</dbReference>